<dbReference type="PROSITE" id="PS50090">
    <property type="entry name" value="MYB_LIKE"/>
    <property type="match status" value="3"/>
</dbReference>
<feature type="compositionally biased region" description="Polar residues" evidence="1">
    <location>
        <begin position="97"/>
        <end position="111"/>
    </location>
</feature>
<dbReference type="OrthoDB" id="2143914at2759"/>
<dbReference type="InterPro" id="IPR050560">
    <property type="entry name" value="MYB_TF"/>
</dbReference>
<evidence type="ECO:0000256" key="1">
    <source>
        <dbReference type="SAM" id="MobiDB-lite"/>
    </source>
</evidence>
<sequence length="500" mass="56420">MKIRMLINGYSLDIRHIIDPLPLVALTPTSLPSTPHVTNSKLSTNSVPQISGSSVPPHPIHLELDIQQTHALIRNTTSSSYNNSKPPTDAHVAFSPPLTNSKPFTNTSSHSRLSRKKRGANLLDVRSSKRRKGNPQEKAAKPPPDTNVIEYRDYYQRECSPSPLPVLSNCGIPAGSNKSSISSAERSLSLSPIFSDPRVPDNSSKSSVTSNERSPSPLSIFSDPGIPANSNESSTTSNNRSSIIATNQSSIALINWPGIARDKCYRERVKQWTKEEDDLLKSLRDNLMTFPQIANLIKGRTQFACENRAIFLRKNGRKESKKQWTEEEDNRLISLRRETTSSGWIAGHFKGRTKAACEARFQYLKKGELGNIQVASRKRWTKEEDERLISLRDDAMPFDQIAKLLKGRNSKRCEIRHRYLQGDASKNQGPKKRVVQRWKNSEEKRLLELFSSGTGWDSFKDEFSGRSKSACMKKYYDLIQIESPGKRHTGRFQTLKNSWI</sequence>
<dbReference type="GO" id="GO:0005634">
    <property type="term" value="C:nucleus"/>
    <property type="evidence" value="ECO:0007669"/>
    <property type="project" value="TreeGrafter"/>
</dbReference>
<dbReference type="CDD" id="cd00167">
    <property type="entry name" value="SANT"/>
    <property type="match status" value="2"/>
</dbReference>
<organism evidence="3 4">
    <name type="scientific">Glonium stellatum</name>
    <dbReference type="NCBI Taxonomy" id="574774"/>
    <lineage>
        <taxon>Eukaryota</taxon>
        <taxon>Fungi</taxon>
        <taxon>Dikarya</taxon>
        <taxon>Ascomycota</taxon>
        <taxon>Pezizomycotina</taxon>
        <taxon>Dothideomycetes</taxon>
        <taxon>Pleosporomycetidae</taxon>
        <taxon>Gloniales</taxon>
        <taxon>Gloniaceae</taxon>
        <taxon>Glonium</taxon>
    </lineage>
</organism>
<name>A0A8E2JRI9_9PEZI</name>
<feature type="domain" description="Myb-like" evidence="2">
    <location>
        <begin position="437"/>
        <end position="479"/>
    </location>
</feature>
<keyword evidence="4" id="KW-1185">Reference proteome</keyword>
<evidence type="ECO:0000313" key="4">
    <source>
        <dbReference type="Proteomes" id="UP000250140"/>
    </source>
</evidence>
<dbReference type="Proteomes" id="UP000250140">
    <property type="component" value="Unassembled WGS sequence"/>
</dbReference>
<accession>A0A8E2JRI9</accession>
<feature type="domain" description="Myb-like" evidence="2">
    <location>
        <begin position="316"/>
        <end position="365"/>
    </location>
</feature>
<evidence type="ECO:0000313" key="3">
    <source>
        <dbReference type="EMBL" id="OCL06995.1"/>
    </source>
</evidence>
<feature type="compositionally biased region" description="Polar residues" evidence="1">
    <location>
        <begin position="201"/>
        <end position="219"/>
    </location>
</feature>
<dbReference type="PANTHER" id="PTHR45614">
    <property type="entry name" value="MYB PROTEIN-RELATED"/>
    <property type="match status" value="1"/>
</dbReference>
<feature type="compositionally biased region" description="Low complexity" evidence="1">
    <location>
        <begin position="228"/>
        <end position="239"/>
    </location>
</feature>
<feature type="compositionally biased region" description="Polar residues" evidence="1">
    <location>
        <begin position="32"/>
        <end position="54"/>
    </location>
</feature>
<dbReference type="GO" id="GO:0000981">
    <property type="term" value="F:DNA-binding transcription factor activity, RNA polymerase II-specific"/>
    <property type="evidence" value="ECO:0007669"/>
    <property type="project" value="TreeGrafter"/>
</dbReference>
<dbReference type="Gene3D" id="1.10.10.60">
    <property type="entry name" value="Homeodomain-like"/>
    <property type="match status" value="2"/>
</dbReference>
<dbReference type="SUPFAM" id="SSF46689">
    <property type="entry name" value="Homeodomain-like"/>
    <property type="match status" value="2"/>
</dbReference>
<dbReference type="InterPro" id="IPR001005">
    <property type="entry name" value="SANT/Myb"/>
</dbReference>
<proteinExistence type="predicted"/>
<dbReference type="SMART" id="SM00717">
    <property type="entry name" value="SANT"/>
    <property type="match status" value="4"/>
</dbReference>
<feature type="region of interest" description="Disordered" evidence="1">
    <location>
        <begin position="77"/>
        <end position="148"/>
    </location>
</feature>
<feature type="compositionally biased region" description="Polar residues" evidence="1">
    <location>
        <begin position="77"/>
        <end position="86"/>
    </location>
</feature>
<feature type="region of interest" description="Disordered" evidence="1">
    <location>
        <begin position="191"/>
        <end position="239"/>
    </location>
</feature>
<dbReference type="GO" id="GO:0000978">
    <property type="term" value="F:RNA polymerase II cis-regulatory region sequence-specific DNA binding"/>
    <property type="evidence" value="ECO:0007669"/>
    <property type="project" value="TreeGrafter"/>
</dbReference>
<gene>
    <name evidence="3" type="ORF">AOQ84DRAFT_378100</name>
</gene>
<dbReference type="Pfam" id="PF13921">
    <property type="entry name" value="Myb_DNA-bind_6"/>
    <property type="match status" value="2"/>
</dbReference>
<dbReference type="EMBL" id="KV749938">
    <property type="protein sequence ID" value="OCL06995.1"/>
    <property type="molecule type" value="Genomic_DNA"/>
</dbReference>
<evidence type="ECO:0000259" key="2">
    <source>
        <dbReference type="PROSITE" id="PS50090"/>
    </source>
</evidence>
<dbReference type="InterPro" id="IPR009057">
    <property type="entry name" value="Homeodomain-like_sf"/>
</dbReference>
<dbReference type="AlphaFoldDB" id="A0A8E2JRI9"/>
<feature type="region of interest" description="Disordered" evidence="1">
    <location>
        <begin position="32"/>
        <end position="59"/>
    </location>
</feature>
<reference evidence="3 4" key="1">
    <citation type="journal article" date="2016" name="Nat. Commun.">
        <title>Ectomycorrhizal ecology is imprinted in the genome of the dominant symbiotic fungus Cenococcum geophilum.</title>
        <authorList>
            <consortium name="DOE Joint Genome Institute"/>
            <person name="Peter M."/>
            <person name="Kohler A."/>
            <person name="Ohm R.A."/>
            <person name="Kuo A."/>
            <person name="Krutzmann J."/>
            <person name="Morin E."/>
            <person name="Arend M."/>
            <person name="Barry K.W."/>
            <person name="Binder M."/>
            <person name="Choi C."/>
            <person name="Clum A."/>
            <person name="Copeland A."/>
            <person name="Grisel N."/>
            <person name="Haridas S."/>
            <person name="Kipfer T."/>
            <person name="LaButti K."/>
            <person name="Lindquist E."/>
            <person name="Lipzen A."/>
            <person name="Maire R."/>
            <person name="Meier B."/>
            <person name="Mihaltcheva S."/>
            <person name="Molinier V."/>
            <person name="Murat C."/>
            <person name="Poggeler S."/>
            <person name="Quandt C.A."/>
            <person name="Sperisen C."/>
            <person name="Tritt A."/>
            <person name="Tisserant E."/>
            <person name="Crous P.W."/>
            <person name="Henrissat B."/>
            <person name="Nehls U."/>
            <person name="Egli S."/>
            <person name="Spatafora J.W."/>
            <person name="Grigoriev I.V."/>
            <person name="Martin F.M."/>
        </authorList>
    </citation>
    <scope>NUCLEOTIDE SEQUENCE [LARGE SCALE GENOMIC DNA]</scope>
    <source>
        <strain evidence="3 4">CBS 207.34</strain>
    </source>
</reference>
<feature type="domain" description="Myb-like" evidence="2">
    <location>
        <begin position="377"/>
        <end position="421"/>
    </location>
</feature>
<protein>
    <recommendedName>
        <fullName evidence="2">Myb-like domain-containing protein</fullName>
    </recommendedName>
</protein>